<reference evidence="1 2" key="1">
    <citation type="submission" date="2019-03" db="EMBL/GenBank/DDBJ databases">
        <title>Single cell metagenomics reveals metabolic interactions within the superorganism composed of flagellate Streblomastix strix and complex community of Bacteroidetes bacteria on its surface.</title>
        <authorList>
            <person name="Treitli S.C."/>
            <person name="Kolisko M."/>
            <person name="Husnik F."/>
            <person name="Keeling P."/>
            <person name="Hampl V."/>
        </authorList>
    </citation>
    <scope>NUCLEOTIDE SEQUENCE [LARGE SCALE GENOMIC DNA]</scope>
    <source>
        <strain evidence="1">ST1C</strain>
    </source>
</reference>
<gene>
    <name evidence="1" type="ORF">EZS28_033684</name>
</gene>
<organism evidence="1 2">
    <name type="scientific">Streblomastix strix</name>
    <dbReference type="NCBI Taxonomy" id="222440"/>
    <lineage>
        <taxon>Eukaryota</taxon>
        <taxon>Metamonada</taxon>
        <taxon>Preaxostyla</taxon>
        <taxon>Oxymonadida</taxon>
        <taxon>Streblomastigidae</taxon>
        <taxon>Streblomastix</taxon>
    </lineage>
</organism>
<proteinExistence type="predicted"/>
<protein>
    <submittedName>
        <fullName evidence="1">Uncharacterized protein</fullName>
    </submittedName>
</protein>
<name>A0A5J4UL96_9EUKA</name>
<feature type="non-terminal residue" evidence="1">
    <location>
        <position position="176"/>
    </location>
</feature>
<evidence type="ECO:0000313" key="2">
    <source>
        <dbReference type="Proteomes" id="UP000324800"/>
    </source>
</evidence>
<sequence>MAATKQEFILKVTKDLLENPRRILGSHGIPMNILRRIENRPDVMSTLAEILFMTKRSKIGARGLRRNPGISIKGYKNLLEFKNRSQADTDEFIATLGEQPFSLSDNIVTIVIRPEATVEKLDLENEKNIKFDIANKPSVMLEFPKAIGKKYDVVIRGSYFLNVMWSDAILRPIEES</sequence>
<comment type="caution">
    <text evidence="1">The sequence shown here is derived from an EMBL/GenBank/DDBJ whole genome shotgun (WGS) entry which is preliminary data.</text>
</comment>
<accession>A0A5J4UL96</accession>
<evidence type="ECO:0000313" key="1">
    <source>
        <dbReference type="EMBL" id="KAA6370790.1"/>
    </source>
</evidence>
<dbReference type="Proteomes" id="UP000324800">
    <property type="component" value="Unassembled WGS sequence"/>
</dbReference>
<dbReference type="EMBL" id="SNRW01015057">
    <property type="protein sequence ID" value="KAA6370790.1"/>
    <property type="molecule type" value="Genomic_DNA"/>
</dbReference>
<dbReference type="AlphaFoldDB" id="A0A5J4UL96"/>